<dbReference type="SUPFAM" id="SSF51905">
    <property type="entry name" value="FAD/NAD(P)-binding domain"/>
    <property type="match status" value="1"/>
</dbReference>
<evidence type="ECO:0000313" key="5">
    <source>
        <dbReference type="Proteomes" id="UP000765802"/>
    </source>
</evidence>
<dbReference type="EMBL" id="MBUA01000012">
    <property type="protein sequence ID" value="MBC6490775.1"/>
    <property type="molecule type" value="Genomic_DNA"/>
</dbReference>
<proteinExistence type="predicted"/>
<keyword evidence="5" id="KW-1185">Reference proteome</keyword>
<name>A0ABR7M6V7_9BACT</name>
<dbReference type="Proteomes" id="UP000765802">
    <property type="component" value="Unassembled WGS sequence"/>
</dbReference>
<dbReference type="InterPro" id="IPR050407">
    <property type="entry name" value="Geranylgeranyl_reductase"/>
</dbReference>
<sequence length="380" mass="42191">MQTKNQIYDVAVAGGGLAGLASSILLARAGHKVVLLEKNHYPFHRVCGEYISEESRPFLVSLGLAFGELKLPEIRRLVVTAPDGSKLETALDPGGFGISRFLLDATLASLARSAGVVLMEGTRVTDIYSEDGLMKIRLPLQVITSKVAVGSYGKRSNLDLKWNRDFVRQKPCKLNNLLGVKYHIRTDLPADTISLHNFKDGYCGVSRIENDLYCLCYLTNANNLGLSNNSIRLMEERILGRNPVLDQLLRSAERTWPEPVSISQVSFAAKSQVEDHVLMVGDAAGMITPLCGNGMSMALHGSKLLAEQVTAFLSGRIPRQEMENNYQRNWRLQFGSRLRAGRMIQRFFGDPLLTKLLITAGRNSPSLTQWLIRQTRGEQF</sequence>
<dbReference type="InterPro" id="IPR003953">
    <property type="entry name" value="FAD-dep_OxRdtase_2_FAD-bd"/>
</dbReference>
<dbReference type="Gene3D" id="3.50.50.60">
    <property type="entry name" value="FAD/NAD(P)-binding domain"/>
    <property type="match status" value="1"/>
</dbReference>
<organism evidence="4 5">
    <name type="scientific">Flavihumibacter stibioxidans</name>
    <dbReference type="NCBI Taxonomy" id="1834163"/>
    <lineage>
        <taxon>Bacteria</taxon>
        <taxon>Pseudomonadati</taxon>
        <taxon>Bacteroidota</taxon>
        <taxon>Chitinophagia</taxon>
        <taxon>Chitinophagales</taxon>
        <taxon>Chitinophagaceae</taxon>
        <taxon>Flavihumibacter</taxon>
    </lineage>
</organism>
<evidence type="ECO:0000256" key="2">
    <source>
        <dbReference type="ARBA" id="ARBA00023002"/>
    </source>
</evidence>
<evidence type="ECO:0000313" key="4">
    <source>
        <dbReference type="EMBL" id="MBC6490775.1"/>
    </source>
</evidence>
<accession>A0ABR7M6V7</accession>
<evidence type="ECO:0000256" key="1">
    <source>
        <dbReference type="ARBA" id="ARBA00022630"/>
    </source>
</evidence>
<dbReference type="RefSeq" id="WP_187256129.1">
    <property type="nucleotide sequence ID" value="NZ_JBHULF010000014.1"/>
</dbReference>
<dbReference type="InterPro" id="IPR036188">
    <property type="entry name" value="FAD/NAD-bd_sf"/>
</dbReference>
<keyword evidence="1" id="KW-0285">Flavoprotein</keyword>
<keyword evidence="2" id="KW-0560">Oxidoreductase</keyword>
<reference evidence="4 5" key="1">
    <citation type="submission" date="2016-07" db="EMBL/GenBank/DDBJ databases">
        <title>Genome analysis of Flavihumibacter stibioxidans YS-17.</title>
        <authorList>
            <person name="Shi K."/>
            <person name="Han Y."/>
            <person name="Wang G."/>
        </authorList>
    </citation>
    <scope>NUCLEOTIDE SEQUENCE [LARGE SCALE GENOMIC DNA]</scope>
    <source>
        <strain evidence="4 5">YS-17</strain>
    </source>
</reference>
<feature type="domain" description="FAD-dependent oxidoreductase 2 FAD-binding" evidence="3">
    <location>
        <begin position="9"/>
        <end position="40"/>
    </location>
</feature>
<dbReference type="PANTHER" id="PTHR42685:SF22">
    <property type="entry name" value="CONDITIONED MEDIUM FACTOR RECEPTOR 1"/>
    <property type="match status" value="1"/>
</dbReference>
<gene>
    <name evidence="4" type="ORF">BC349_07005</name>
</gene>
<dbReference type="Pfam" id="PF00890">
    <property type="entry name" value="FAD_binding_2"/>
    <property type="match status" value="1"/>
</dbReference>
<dbReference type="PRINTS" id="PR00420">
    <property type="entry name" value="RNGMNOXGNASE"/>
</dbReference>
<evidence type="ECO:0000259" key="3">
    <source>
        <dbReference type="Pfam" id="PF00890"/>
    </source>
</evidence>
<comment type="caution">
    <text evidence="4">The sequence shown here is derived from an EMBL/GenBank/DDBJ whole genome shotgun (WGS) entry which is preliminary data.</text>
</comment>
<dbReference type="PANTHER" id="PTHR42685">
    <property type="entry name" value="GERANYLGERANYL DIPHOSPHATE REDUCTASE"/>
    <property type="match status" value="1"/>
</dbReference>
<protein>
    <submittedName>
        <fullName evidence="4">Pyridine nucleotide-disulfide oxidoreductase</fullName>
    </submittedName>
</protein>